<dbReference type="EMBL" id="KZ372914">
    <property type="protein sequence ID" value="PIO56777.1"/>
    <property type="molecule type" value="Genomic_DNA"/>
</dbReference>
<dbReference type="GO" id="GO:0030199">
    <property type="term" value="P:collagen fibril organization"/>
    <property type="evidence" value="ECO:0007669"/>
    <property type="project" value="TreeGrafter"/>
</dbReference>
<dbReference type="InterPro" id="IPR056585">
    <property type="entry name" value="Leprecan_dom"/>
</dbReference>
<reference evidence="4 5" key="1">
    <citation type="submission" date="2015-09" db="EMBL/GenBank/DDBJ databases">
        <title>Draft genome of the parasitic nematode Teladorsagia circumcincta isolate WARC Sus (inbred).</title>
        <authorList>
            <person name="Mitreva M."/>
        </authorList>
    </citation>
    <scope>NUCLEOTIDE SEQUENCE [LARGE SCALE GENOMIC DNA]</scope>
    <source>
        <strain evidence="4 5">S</strain>
    </source>
</reference>
<dbReference type="Proteomes" id="UP000230423">
    <property type="component" value="Unassembled WGS sequence"/>
</dbReference>
<dbReference type="OrthoDB" id="8517835at2759"/>
<keyword evidence="5" id="KW-1185">Reference proteome</keyword>
<dbReference type="AlphaFoldDB" id="A0A2G9TFP3"/>
<keyword evidence="2" id="KW-0325">Glycoprotein</keyword>
<feature type="domain" description="Leprecan-like alpha-helical" evidence="3">
    <location>
        <begin position="2"/>
        <end position="44"/>
    </location>
</feature>
<sequence length="60" mass="6959">KYFMSGVEAYNNEDWNRCVNDLEMSLEKVAEEDSKCRLLCEDKIDWSSIVGNPEIDVLIT</sequence>
<name>A0A2G9TFP3_TELCI</name>
<gene>
    <name evidence="4" type="ORF">TELCIR_21822</name>
</gene>
<dbReference type="InterPro" id="IPR052284">
    <property type="entry name" value="Collagen_mod_leprecan"/>
</dbReference>
<evidence type="ECO:0000256" key="1">
    <source>
        <dbReference type="ARBA" id="ARBA00022729"/>
    </source>
</evidence>
<dbReference type="GO" id="GO:0005518">
    <property type="term" value="F:collagen binding"/>
    <property type="evidence" value="ECO:0007669"/>
    <property type="project" value="TreeGrafter"/>
</dbReference>
<dbReference type="GO" id="GO:0005783">
    <property type="term" value="C:endoplasmic reticulum"/>
    <property type="evidence" value="ECO:0007669"/>
    <property type="project" value="TreeGrafter"/>
</dbReference>
<proteinExistence type="predicted"/>
<feature type="non-terminal residue" evidence="4">
    <location>
        <position position="1"/>
    </location>
</feature>
<evidence type="ECO:0000259" key="3">
    <source>
        <dbReference type="Pfam" id="PF23557"/>
    </source>
</evidence>
<dbReference type="PANTHER" id="PTHR13986">
    <property type="entry name" value="PROTEIN LYSINE HYDROXYLATION COMPLEX COMPONENT"/>
    <property type="match status" value="1"/>
</dbReference>
<evidence type="ECO:0000313" key="5">
    <source>
        <dbReference type="Proteomes" id="UP000230423"/>
    </source>
</evidence>
<evidence type="ECO:0000313" key="4">
    <source>
        <dbReference type="EMBL" id="PIO56777.1"/>
    </source>
</evidence>
<evidence type="ECO:0000256" key="2">
    <source>
        <dbReference type="ARBA" id="ARBA00023180"/>
    </source>
</evidence>
<dbReference type="PANTHER" id="PTHR13986:SF8">
    <property type="entry name" value="PROLYL 3-HYDROXYLASE 1-LIKE PROTEIN"/>
    <property type="match status" value="1"/>
</dbReference>
<dbReference type="Pfam" id="PF23557">
    <property type="entry name" value="TPR_leprecan"/>
    <property type="match status" value="1"/>
</dbReference>
<organism evidence="4 5">
    <name type="scientific">Teladorsagia circumcincta</name>
    <name type="common">Brown stomach worm</name>
    <name type="synonym">Ostertagia circumcincta</name>
    <dbReference type="NCBI Taxonomy" id="45464"/>
    <lineage>
        <taxon>Eukaryota</taxon>
        <taxon>Metazoa</taxon>
        <taxon>Ecdysozoa</taxon>
        <taxon>Nematoda</taxon>
        <taxon>Chromadorea</taxon>
        <taxon>Rhabditida</taxon>
        <taxon>Rhabditina</taxon>
        <taxon>Rhabditomorpha</taxon>
        <taxon>Strongyloidea</taxon>
        <taxon>Trichostrongylidae</taxon>
        <taxon>Teladorsagia</taxon>
    </lineage>
</organism>
<accession>A0A2G9TFP3</accession>
<protein>
    <recommendedName>
        <fullName evidence="3">Leprecan-like alpha-helical domain-containing protein</fullName>
    </recommendedName>
</protein>
<feature type="non-terminal residue" evidence="4">
    <location>
        <position position="60"/>
    </location>
</feature>
<keyword evidence="1" id="KW-0732">Signal</keyword>